<evidence type="ECO:0000256" key="2">
    <source>
        <dbReference type="ARBA" id="ARBA00009773"/>
    </source>
</evidence>
<keyword evidence="5 8" id="KW-0812">Transmembrane</keyword>
<comment type="similarity">
    <text evidence="2">Belongs to the autoinducer-2 exporter (AI-2E) (TC 2.A.86) family.</text>
</comment>
<protein>
    <submittedName>
        <fullName evidence="9">AI-2E family transporter</fullName>
    </submittedName>
</protein>
<keyword evidence="6 8" id="KW-1133">Transmembrane helix</keyword>
<keyword evidence="4" id="KW-1003">Cell membrane</keyword>
<keyword evidence="3" id="KW-0813">Transport</keyword>
<organism evidence="9 10">
    <name type="scientific">Reinekea marina</name>
    <dbReference type="NCBI Taxonomy" id="1310421"/>
    <lineage>
        <taxon>Bacteria</taxon>
        <taxon>Pseudomonadati</taxon>
        <taxon>Pseudomonadota</taxon>
        <taxon>Gammaproteobacteria</taxon>
        <taxon>Oceanospirillales</taxon>
        <taxon>Saccharospirillaceae</taxon>
        <taxon>Reinekea</taxon>
    </lineage>
</organism>
<keyword evidence="7 8" id="KW-0472">Membrane</keyword>
<evidence type="ECO:0000256" key="5">
    <source>
        <dbReference type="ARBA" id="ARBA00022692"/>
    </source>
</evidence>
<feature type="transmembrane region" description="Helical" evidence="8">
    <location>
        <begin position="43"/>
        <end position="58"/>
    </location>
</feature>
<feature type="transmembrane region" description="Helical" evidence="8">
    <location>
        <begin position="247"/>
        <end position="273"/>
    </location>
</feature>
<keyword evidence="10" id="KW-1185">Reference proteome</keyword>
<evidence type="ECO:0000256" key="8">
    <source>
        <dbReference type="SAM" id="Phobius"/>
    </source>
</evidence>
<accession>A0ABV7WQ74</accession>
<evidence type="ECO:0000313" key="10">
    <source>
        <dbReference type="Proteomes" id="UP001595710"/>
    </source>
</evidence>
<feature type="transmembrane region" description="Helical" evidence="8">
    <location>
        <begin position="319"/>
        <end position="345"/>
    </location>
</feature>
<feature type="transmembrane region" description="Helical" evidence="8">
    <location>
        <begin position="20"/>
        <end position="37"/>
    </location>
</feature>
<evidence type="ECO:0000256" key="3">
    <source>
        <dbReference type="ARBA" id="ARBA00022448"/>
    </source>
</evidence>
<comment type="subcellular location">
    <subcellularLocation>
        <location evidence="1">Cell membrane</location>
        <topology evidence="1">Multi-pass membrane protein</topology>
    </subcellularLocation>
</comment>
<sequence length="363" mass="40801">MKLYRVINDFFHRYFSDEEAVILFFLFVIFFSLVYLFGKVLTPLFAAVIISYLLSPLIDKIESFKIPHSLAVTLVFMSFFGIVTISLLILIPSLVRQVSSLVADLPRMMAMIQIELGNLPEKFPDMFSEEIVGQWVTSFDLRKIGQQFSAWLPDVLSFSLNTIPSLVSFMVYAIVVPLMVFFILKDRQQLWGSFKSVLPEQRRLMNQIALEMNGQIANYIRGKAVEILIVGGVSFITLQLLGLEYAALLGVLIGLSVLVPYIGAIFVTIPVFAAGVMQWGFNSDLYSVLIAYLIIQMLDGNVLVPLLFSEAVNLHPVSIIVAVIIFGGIWGFWGVFFAIPLATLVKAIFNAWPKHQNEEIVKP</sequence>
<dbReference type="PANTHER" id="PTHR21716">
    <property type="entry name" value="TRANSMEMBRANE PROTEIN"/>
    <property type="match status" value="1"/>
</dbReference>
<gene>
    <name evidence="9" type="ORF">ACFOND_07475</name>
</gene>
<evidence type="ECO:0000256" key="1">
    <source>
        <dbReference type="ARBA" id="ARBA00004651"/>
    </source>
</evidence>
<evidence type="ECO:0000256" key="6">
    <source>
        <dbReference type="ARBA" id="ARBA00022989"/>
    </source>
</evidence>
<feature type="transmembrane region" description="Helical" evidence="8">
    <location>
        <begin position="224"/>
        <end position="241"/>
    </location>
</feature>
<evidence type="ECO:0000313" key="9">
    <source>
        <dbReference type="EMBL" id="MFC3701471.1"/>
    </source>
</evidence>
<dbReference type="Pfam" id="PF01594">
    <property type="entry name" value="AI-2E_transport"/>
    <property type="match status" value="1"/>
</dbReference>
<dbReference type="EMBL" id="JBHRYN010000008">
    <property type="protein sequence ID" value="MFC3701471.1"/>
    <property type="molecule type" value="Genomic_DNA"/>
</dbReference>
<reference evidence="10" key="1">
    <citation type="journal article" date="2019" name="Int. J. Syst. Evol. Microbiol.">
        <title>The Global Catalogue of Microorganisms (GCM) 10K type strain sequencing project: providing services to taxonomists for standard genome sequencing and annotation.</title>
        <authorList>
            <consortium name="The Broad Institute Genomics Platform"/>
            <consortium name="The Broad Institute Genome Sequencing Center for Infectious Disease"/>
            <person name="Wu L."/>
            <person name="Ma J."/>
        </authorList>
    </citation>
    <scope>NUCLEOTIDE SEQUENCE [LARGE SCALE GENOMIC DNA]</scope>
    <source>
        <strain evidence="10">CECT 8288</strain>
    </source>
</reference>
<feature type="transmembrane region" description="Helical" evidence="8">
    <location>
        <begin position="163"/>
        <end position="184"/>
    </location>
</feature>
<dbReference type="Proteomes" id="UP001595710">
    <property type="component" value="Unassembled WGS sequence"/>
</dbReference>
<evidence type="ECO:0000256" key="7">
    <source>
        <dbReference type="ARBA" id="ARBA00023136"/>
    </source>
</evidence>
<evidence type="ECO:0000256" key="4">
    <source>
        <dbReference type="ARBA" id="ARBA00022475"/>
    </source>
</evidence>
<feature type="transmembrane region" description="Helical" evidence="8">
    <location>
        <begin position="285"/>
        <end position="307"/>
    </location>
</feature>
<feature type="transmembrane region" description="Helical" evidence="8">
    <location>
        <begin position="70"/>
        <end position="91"/>
    </location>
</feature>
<dbReference type="PANTHER" id="PTHR21716:SF53">
    <property type="entry name" value="PERMEASE PERM-RELATED"/>
    <property type="match status" value="1"/>
</dbReference>
<name>A0ABV7WQ74_9GAMM</name>
<comment type="caution">
    <text evidence="9">The sequence shown here is derived from an EMBL/GenBank/DDBJ whole genome shotgun (WGS) entry which is preliminary data.</text>
</comment>
<dbReference type="InterPro" id="IPR002549">
    <property type="entry name" value="AI-2E-like"/>
</dbReference>
<dbReference type="RefSeq" id="WP_290282532.1">
    <property type="nucleotide sequence ID" value="NZ_JAUFQI010000001.1"/>
</dbReference>
<proteinExistence type="inferred from homology"/>